<evidence type="ECO:0000256" key="3">
    <source>
        <dbReference type="ARBA" id="ARBA00022692"/>
    </source>
</evidence>
<feature type="transmembrane region" description="Helical" evidence="6">
    <location>
        <begin position="141"/>
        <end position="166"/>
    </location>
</feature>
<protein>
    <submittedName>
        <fullName evidence="8">Uncharacterized protein LOC116300897</fullName>
    </submittedName>
</protein>
<dbReference type="PANTHER" id="PTHR14948">
    <property type="entry name" value="NG5"/>
    <property type="match status" value="1"/>
</dbReference>
<organism evidence="7 8">
    <name type="scientific">Actinia tenebrosa</name>
    <name type="common">Australian red waratah sea anemone</name>
    <dbReference type="NCBI Taxonomy" id="6105"/>
    <lineage>
        <taxon>Eukaryota</taxon>
        <taxon>Metazoa</taxon>
        <taxon>Cnidaria</taxon>
        <taxon>Anthozoa</taxon>
        <taxon>Hexacorallia</taxon>
        <taxon>Actiniaria</taxon>
        <taxon>Actiniidae</taxon>
        <taxon>Actinia</taxon>
    </lineage>
</organism>
<dbReference type="AlphaFoldDB" id="A0A6P8IG95"/>
<dbReference type="RefSeq" id="XP_031565726.1">
    <property type="nucleotide sequence ID" value="XM_031709866.1"/>
</dbReference>
<dbReference type="Pfam" id="PF04505">
    <property type="entry name" value="CD225"/>
    <property type="match status" value="1"/>
</dbReference>
<evidence type="ECO:0000313" key="7">
    <source>
        <dbReference type="Proteomes" id="UP000515163"/>
    </source>
</evidence>
<dbReference type="PANTHER" id="PTHR14948:SF25">
    <property type="entry name" value="DUF4190 DOMAIN-CONTAINING PROTEIN"/>
    <property type="match status" value="1"/>
</dbReference>
<sequence>MVFFLPNKAVPAEVITIWNTKENNSIIFSIAKKLRKLFTKSMSGDSDRVDQDLVQAPQTGFKSSPSVSIVPGPVSTSEDVPQSASFDKNISRKPRNLLIPSILVSILCFWPLGFAAIWQAAKSQRAAKSGEYENAKTHSNMAKSFIAFSVALGVLQATVMIMVVMLQLYVFPRYSYVHVEAIATAIHH</sequence>
<keyword evidence="3 6" id="KW-0812">Transmembrane</keyword>
<evidence type="ECO:0000313" key="8">
    <source>
        <dbReference type="RefSeq" id="XP_031565726.1"/>
    </source>
</evidence>
<dbReference type="InterPro" id="IPR051423">
    <property type="entry name" value="CD225/Dispanin"/>
</dbReference>
<dbReference type="OrthoDB" id="5989802at2759"/>
<dbReference type="Proteomes" id="UP000515163">
    <property type="component" value="Unplaced"/>
</dbReference>
<dbReference type="InterPro" id="IPR007593">
    <property type="entry name" value="CD225/Dispanin_fam"/>
</dbReference>
<comment type="subcellular location">
    <subcellularLocation>
        <location evidence="1">Membrane</location>
    </subcellularLocation>
</comment>
<gene>
    <name evidence="8" type="primary">LOC116300897</name>
</gene>
<evidence type="ECO:0000256" key="5">
    <source>
        <dbReference type="ARBA" id="ARBA00023136"/>
    </source>
</evidence>
<keyword evidence="7" id="KW-1185">Reference proteome</keyword>
<evidence type="ECO:0000256" key="1">
    <source>
        <dbReference type="ARBA" id="ARBA00004370"/>
    </source>
</evidence>
<proteinExistence type="inferred from homology"/>
<reference evidence="8" key="1">
    <citation type="submission" date="2025-08" db="UniProtKB">
        <authorList>
            <consortium name="RefSeq"/>
        </authorList>
    </citation>
    <scope>IDENTIFICATION</scope>
</reference>
<dbReference type="KEGG" id="aten:116300897"/>
<dbReference type="GO" id="GO:0016020">
    <property type="term" value="C:membrane"/>
    <property type="evidence" value="ECO:0007669"/>
    <property type="project" value="UniProtKB-SubCell"/>
</dbReference>
<dbReference type="InParanoid" id="A0A6P8IG95"/>
<name>A0A6P8IG95_ACTTE</name>
<evidence type="ECO:0000256" key="6">
    <source>
        <dbReference type="SAM" id="Phobius"/>
    </source>
</evidence>
<evidence type="ECO:0000256" key="2">
    <source>
        <dbReference type="ARBA" id="ARBA00006843"/>
    </source>
</evidence>
<dbReference type="GeneID" id="116300897"/>
<keyword evidence="5 6" id="KW-0472">Membrane</keyword>
<feature type="transmembrane region" description="Helical" evidence="6">
    <location>
        <begin position="97"/>
        <end position="121"/>
    </location>
</feature>
<accession>A0A6P8IG95</accession>
<keyword evidence="4 6" id="KW-1133">Transmembrane helix</keyword>
<comment type="similarity">
    <text evidence="2">Belongs to the CD225/Dispanin family.</text>
</comment>
<evidence type="ECO:0000256" key="4">
    <source>
        <dbReference type="ARBA" id="ARBA00022989"/>
    </source>
</evidence>